<keyword evidence="2" id="KW-0808">Transferase</keyword>
<keyword evidence="3" id="KW-1185">Reference proteome</keyword>
<dbReference type="PANTHER" id="PTHR10285">
    <property type="entry name" value="URIDINE KINASE"/>
    <property type="match status" value="1"/>
</dbReference>
<keyword evidence="2" id="KW-0418">Kinase</keyword>
<dbReference type="SUPFAM" id="SSF55186">
    <property type="entry name" value="ThrRS/AlaRS common domain"/>
    <property type="match status" value="1"/>
</dbReference>
<evidence type="ECO:0000313" key="2">
    <source>
        <dbReference type="EMBL" id="SMX54622.1"/>
    </source>
</evidence>
<sequence length="575" mass="66186">MHDQIKIESKMRDEVEVVLSDGTVMSGPRHTPVGEFMRKYQKPEQPLIVGAIVNHELRELTFPISADAKVTPVFMTDADGARIYRRSLTFLLEVAFLELFPDWTLTIDHSVSSGAYYCHVREQEPFQKESLDALEARMRALVDEDAPLLKEKVSLSEAKAFFRKLGQDDKLRLLNYRVGDDLVLYSLHDMRDYHHGYMVPSTGYLKRFDLQLIDLGFVLRFPRKNAPNYLSPLTSSPQLLTAFRQYGGWLETLGIQSVGALNDAIKEDRINEVILVSEALHAQQISRIANDIRKGKEEIRVILIAGPSSSGKTTFSKRLMIQLLTEGISPLALAIDDYFVDREDTPLNEKGEYDFEHIDAVNRSMLNDHLSRLIAGEKVQLRHYNFKRGKNEPGDEIRLAPDQMIILEGIHGLNPKLLENFPDEQTYKIYVSCLTQLNLDRHNRISTTDTRELRRIVRDSRDRGYTAQQTINMWELVRQGEKNHIFPYQENADIMFNSALAYELSALKPLVEPLLRQVPFGSPEHVEAKRLLKFLQWFLPIDQNLIPDNSILREFIGDSILSDFSIWQHNSMIQY</sequence>
<evidence type="ECO:0000313" key="3">
    <source>
        <dbReference type="Proteomes" id="UP000195514"/>
    </source>
</evidence>
<dbReference type="GO" id="GO:0016301">
    <property type="term" value="F:kinase activity"/>
    <property type="evidence" value="ECO:0007669"/>
    <property type="project" value="UniProtKB-KW"/>
</dbReference>
<dbReference type="KEGG" id="abat:CFX1CAM_1557"/>
<dbReference type="GO" id="GO:0005524">
    <property type="term" value="F:ATP binding"/>
    <property type="evidence" value="ECO:0007669"/>
    <property type="project" value="InterPro"/>
</dbReference>
<proteinExistence type="predicted"/>
<protein>
    <submittedName>
        <fullName evidence="2">Phosphoribulokinase/uridine kinase family protein</fullName>
    </submittedName>
</protein>
<dbReference type="AlphaFoldDB" id="A0A1Y6K4G4"/>
<dbReference type="EMBL" id="LT859958">
    <property type="protein sequence ID" value="SMX54622.1"/>
    <property type="molecule type" value="Genomic_DNA"/>
</dbReference>
<dbReference type="Gene3D" id="3.40.50.300">
    <property type="entry name" value="P-loop containing nucleotide triphosphate hydrolases"/>
    <property type="match status" value="1"/>
</dbReference>
<dbReference type="Pfam" id="PF00485">
    <property type="entry name" value="PRK"/>
    <property type="match status" value="1"/>
</dbReference>
<dbReference type="InterPro" id="IPR006083">
    <property type="entry name" value="PRK/URK"/>
</dbReference>
<dbReference type="InterPro" id="IPR027417">
    <property type="entry name" value="P-loop_NTPase"/>
</dbReference>
<dbReference type="SUPFAM" id="SSF52540">
    <property type="entry name" value="P-loop containing nucleoside triphosphate hydrolases"/>
    <property type="match status" value="1"/>
</dbReference>
<feature type="domain" description="Phosphoribulokinase/uridine kinase" evidence="1">
    <location>
        <begin position="301"/>
        <end position="498"/>
    </location>
</feature>
<dbReference type="Gene3D" id="3.30.980.10">
    <property type="entry name" value="Threonyl-trna Synthetase, Chain A, domain 2"/>
    <property type="match status" value="1"/>
</dbReference>
<accession>A0A1Y6K4G4</accession>
<evidence type="ECO:0000259" key="1">
    <source>
        <dbReference type="Pfam" id="PF00485"/>
    </source>
</evidence>
<dbReference type="RefSeq" id="WP_197687111.1">
    <property type="nucleotide sequence ID" value="NZ_LT859958.1"/>
</dbReference>
<organism evidence="2 3">
    <name type="scientific">Candidatus Brevifilum fermentans</name>
    <dbReference type="NCBI Taxonomy" id="1986204"/>
    <lineage>
        <taxon>Bacteria</taxon>
        <taxon>Bacillati</taxon>
        <taxon>Chloroflexota</taxon>
        <taxon>Anaerolineae</taxon>
        <taxon>Anaerolineales</taxon>
        <taxon>Anaerolineaceae</taxon>
        <taxon>Candidatus Brevifilum</taxon>
    </lineage>
</organism>
<gene>
    <name evidence="2" type="ORF">CFX1CAM_1557</name>
</gene>
<dbReference type="CDD" id="cd02028">
    <property type="entry name" value="UMPK_like"/>
    <property type="match status" value="1"/>
</dbReference>
<dbReference type="Proteomes" id="UP000195514">
    <property type="component" value="Chromosome I"/>
</dbReference>
<reference evidence="3" key="1">
    <citation type="submission" date="2017-05" db="EMBL/GenBank/DDBJ databases">
        <authorList>
            <person name="Kirkegaard R."/>
            <person name="Mcilroy J S."/>
        </authorList>
    </citation>
    <scope>NUCLEOTIDE SEQUENCE [LARGE SCALE GENOMIC DNA]</scope>
</reference>
<name>A0A1Y6K4G4_9CHLR</name>
<dbReference type="InterPro" id="IPR018163">
    <property type="entry name" value="Thr/Ala-tRNA-synth_IIc_edit"/>
</dbReference>